<proteinExistence type="predicted"/>
<evidence type="ECO:0000313" key="3">
    <source>
        <dbReference type="Proteomes" id="UP000785679"/>
    </source>
</evidence>
<feature type="region of interest" description="Disordered" evidence="1">
    <location>
        <begin position="1"/>
        <end position="33"/>
    </location>
</feature>
<evidence type="ECO:0000313" key="2">
    <source>
        <dbReference type="EMBL" id="TNV82386.1"/>
    </source>
</evidence>
<feature type="compositionally biased region" description="Low complexity" evidence="1">
    <location>
        <begin position="11"/>
        <end position="33"/>
    </location>
</feature>
<dbReference type="AlphaFoldDB" id="A0A8J8T5K8"/>
<evidence type="ECO:0000256" key="1">
    <source>
        <dbReference type="SAM" id="MobiDB-lite"/>
    </source>
</evidence>
<keyword evidence="3" id="KW-1185">Reference proteome</keyword>
<dbReference type="Proteomes" id="UP000785679">
    <property type="component" value="Unassembled WGS sequence"/>
</dbReference>
<sequence length="170" mass="19184">MDAFKNLYTNVQQKPAQPTTAPVTTAPIGMPQQQPQIPQQQAFQTNPFGQGMANPMMMGGGNFMGMPQQQMMMNQQQFMQQQQQPMPNNFMTGYGTGMKQPMGYPQQQQFPGMQAPNPMAFGTNNQAFNFNTNTSMMQQQPMNPMMMQQQQQRPGSFATNTNNGGEFKFW</sequence>
<name>A0A8J8T5K8_HALGN</name>
<dbReference type="EMBL" id="RRYP01005023">
    <property type="protein sequence ID" value="TNV82386.1"/>
    <property type="molecule type" value="Genomic_DNA"/>
</dbReference>
<gene>
    <name evidence="2" type="ORF">FGO68_gene5114</name>
</gene>
<comment type="caution">
    <text evidence="2">The sequence shown here is derived from an EMBL/GenBank/DDBJ whole genome shotgun (WGS) entry which is preliminary data.</text>
</comment>
<organism evidence="2 3">
    <name type="scientific">Halteria grandinella</name>
    <dbReference type="NCBI Taxonomy" id="5974"/>
    <lineage>
        <taxon>Eukaryota</taxon>
        <taxon>Sar</taxon>
        <taxon>Alveolata</taxon>
        <taxon>Ciliophora</taxon>
        <taxon>Intramacronucleata</taxon>
        <taxon>Spirotrichea</taxon>
        <taxon>Stichotrichia</taxon>
        <taxon>Sporadotrichida</taxon>
        <taxon>Halteriidae</taxon>
        <taxon>Halteria</taxon>
    </lineage>
</organism>
<protein>
    <submittedName>
        <fullName evidence="2">Uncharacterized protein</fullName>
    </submittedName>
</protein>
<accession>A0A8J8T5K8</accession>
<reference evidence="2" key="1">
    <citation type="submission" date="2019-06" db="EMBL/GenBank/DDBJ databases">
        <authorList>
            <person name="Zheng W."/>
        </authorList>
    </citation>
    <scope>NUCLEOTIDE SEQUENCE</scope>
    <source>
        <strain evidence="2">QDHG01</strain>
    </source>
</reference>